<dbReference type="HOGENOM" id="CLU_1384058_0_0_1"/>
<accession>T0JPQ2</accession>
<dbReference type="OrthoDB" id="4829853at2759"/>
<protein>
    <submittedName>
        <fullName evidence="1">Uncharacterized protein</fullName>
    </submittedName>
</protein>
<gene>
    <name evidence="1" type="ORF">CGLO_15963</name>
</gene>
<comment type="caution">
    <text evidence="1">The sequence shown here is derived from an EMBL/GenBank/DDBJ whole genome shotgun (WGS) entry which is preliminary data.</text>
</comment>
<evidence type="ECO:0000313" key="2">
    <source>
        <dbReference type="Proteomes" id="UP000015530"/>
    </source>
</evidence>
<reference evidence="2" key="1">
    <citation type="journal article" date="2013" name="Mol. Plant Microbe Interact.">
        <title>Global aspects of pacC regulation of pathogenicity genes in Colletotrichum gloeosporioides as revealed by transcriptome analysis.</title>
        <authorList>
            <person name="Alkan N."/>
            <person name="Meng X."/>
            <person name="Friedlander G."/>
            <person name="Reuveni E."/>
            <person name="Sukno S."/>
            <person name="Sherman A."/>
            <person name="Thon M."/>
            <person name="Fluhr R."/>
            <person name="Prusky D."/>
        </authorList>
    </citation>
    <scope>NUCLEOTIDE SEQUENCE [LARGE SCALE GENOMIC DNA]</scope>
    <source>
        <strain evidence="2">Cg-14</strain>
    </source>
</reference>
<evidence type="ECO:0000313" key="1">
    <source>
        <dbReference type="EMBL" id="EQB45197.1"/>
    </source>
</evidence>
<name>T0JPQ2_COLGC</name>
<dbReference type="EMBL" id="AMYD01003796">
    <property type="protein sequence ID" value="EQB45197.1"/>
    <property type="molecule type" value="Genomic_DNA"/>
</dbReference>
<dbReference type="Proteomes" id="UP000015530">
    <property type="component" value="Unassembled WGS sequence"/>
</dbReference>
<organism evidence="1 2">
    <name type="scientific">Colletotrichum gloeosporioides (strain Cg-14)</name>
    <name type="common">Anthracnose fungus</name>
    <name type="synonym">Glomerella cingulata</name>
    <dbReference type="NCBI Taxonomy" id="1237896"/>
    <lineage>
        <taxon>Eukaryota</taxon>
        <taxon>Fungi</taxon>
        <taxon>Dikarya</taxon>
        <taxon>Ascomycota</taxon>
        <taxon>Pezizomycotina</taxon>
        <taxon>Sordariomycetes</taxon>
        <taxon>Hypocreomycetidae</taxon>
        <taxon>Glomerellales</taxon>
        <taxon>Glomerellaceae</taxon>
        <taxon>Colletotrichum</taxon>
        <taxon>Colletotrichum gloeosporioides species complex</taxon>
    </lineage>
</organism>
<sequence length="197" mass="22338">MEKDAFAGALNPGRPDYKYTNREGGCSKISEEFDNFHLPFEGEVEWEEPHELIKEGINLIESIKGSKYKLDSEQLVDPKTVVSFPAVEANTSHLPGTEEDAIKVDVRHWTNAVDEIIRASEPQLPKMVSWWLSEASGSVAAVYKADTVTATQIAPAFFGGVLPQALADSQDYKSRQPERSRQWTRQTRWRWPIPWYA</sequence>
<dbReference type="AlphaFoldDB" id="T0JPQ2"/>
<proteinExistence type="predicted"/>